<evidence type="ECO:0000313" key="4">
    <source>
        <dbReference type="Proteomes" id="UP000321234"/>
    </source>
</evidence>
<dbReference type="Proteomes" id="UP000321234">
    <property type="component" value="Unassembled WGS sequence"/>
</dbReference>
<keyword evidence="2" id="KW-1133">Transmembrane helix</keyword>
<gene>
    <name evidence="3" type="ORF">FMM08_19195</name>
</gene>
<sequence>MQQTAGQQSEPRSEPRRRLRLPRVRWDLLDCSLQGHRTVGRDVARVRREDALVLREDADGLRWHRCLRCDAWLPSVGPTAAQATREHLPPREQIRLPLRGRPLRDRYVLRLIALDRVVHVLGLGILAAAVLVFSGHRGTLDRWWTWGLDFVQQHGVVIDTTHGFLAQVSGWFSTPSSHLLFIGLGLVAYAALEATEAVGLWLGRRWAEYLTFVATSILMVPEVADLASGVSATGVALFALNLAVVVYLLLAKRLFGLRGGGRAEAAEREADSGWSALERTAPPSATQPA</sequence>
<dbReference type="InterPro" id="IPR021125">
    <property type="entry name" value="DUF2127"/>
</dbReference>
<proteinExistence type="predicted"/>
<feature type="transmembrane region" description="Helical" evidence="2">
    <location>
        <begin position="107"/>
        <end position="133"/>
    </location>
</feature>
<keyword evidence="2" id="KW-0812">Transmembrane</keyword>
<keyword evidence="2" id="KW-0472">Membrane</keyword>
<accession>A0A5C8Z5T5</accession>
<feature type="transmembrane region" description="Helical" evidence="2">
    <location>
        <begin position="230"/>
        <end position="250"/>
    </location>
</feature>
<dbReference type="EMBL" id="VKAC01000013">
    <property type="protein sequence ID" value="TXR52633.1"/>
    <property type="molecule type" value="Genomic_DNA"/>
</dbReference>
<feature type="transmembrane region" description="Helical" evidence="2">
    <location>
        <begin position="177"/>
        <end position="194"/>
    </location>
</feature>
<organism evidence="3 4">
    <name type="scientific">Quadrisphaera setariae</name>
    <dbReference type="NCBI Taxonomy" id="2593304"/>
    <lineage>
        <taxon>Bacteria</taxon>
        <taxon>Bacillati</taxon>
        <taxon>Actinomycetota</taxon>
        <taxon>Actinomycetes</taxon>
        <taxon>Kineosporiales</taxon>
        <taxon>Kineosporiaceae</taxon>
        <taxon>Quadrisphaera</taxon>
    </lineage>
</organism>
<protein>
    <submittedName>
        <fullName evidence="3">DUF2127 domain-containing protein</fullName>
    </submittedName>
</protein>
<feature type="transmembrane region" description="Helical" evidence="2">
    <location>
        <begin position="206"/>
        <end position="224"/>
    </location>
</feature>
<reference evidence="3 4" key="1">
    <citation type="submission" date="2019-07" db="EMBL/GenBank/DDBJ databases">
        <title>Quadrisphaera sp. strain DD2A genome sequencing and assembly.</title>
        <authorList>
            <person name="Kim I."/>
        </authorList>
    </citation>
    <scope>NUCLEOTIDE SEQUENCE [LARGE SCALE GENOMIC DNA]</scope>
    <source>
        <strain evidence="3 4">DD2A</strain>
    </source>
</reference>
<name>A0A5C8Z5T5_9ACTN</name>
<dbReference type="AlphaFoldDB" id="A0A5C8Z5T5"/>
<comment type="caution">
    <text evidence="3">The sequence shown here is derived from an EMBL/GenBank/DDBJ whole genome shotgun (WGS) entry which is preliminary data.</text>
</comment>
<keyword evidence="4" id="KW-1185">Reference proteome</keyword>
<dbReference type="OrthoDB" id="572497at2"/>
<evidence type="ECO:0000256" key="2">
    <source>
        <dbReference type="SAM" id="Phobius"/>
    </source>
</evidence>
<evidence type="ECO:0000313" key="3">
    <source>
        <dbReference type="EMBL" id="TXR52633.1"/>
    </source>
</evidence>
<evidence type="ECO:0000256" key="1">
    <source>
        <dbReference type="SAM" id="MobiDB-lite"/>
    </source>
</evidence>
<dbReference type="Pfam" id="PF09900">
    <property type="entry name" value="DUF2127"/>
    <property type="match status" value="1"/>
</dbReference>
<feature type="region of interest" description="Disordered" evidence="1">
    <location>
        <begin position="267"/>
        <end position="289"/>
    </location>
</feature>